<keyword evidence="2" id="KW-1133">Transmembrane helix</keyword>
<gene>
    <name evidence="3" type="primary">TMEM68</name>
    <name evidence="3" type="ORF">BLAG_LOCUS14287</name>
</gene>
<feature type="transmembrane region" description="Helical" evidence="2">
    <location>
        <begin position="98"/>
        <end position="127"/>
    </location>
</feature>
<accession>A0A8J9ZIB6</accession>
<sequence>MALGTQPVAGAYNIAVEATSLGLDLTACTVCPKPTPLTTMSESLAMDFIIICDANTEKLLTNTSILSWMETVNVAMETMYGVMEDLGVDSLDVDWISFLVWMFLPIMVAFVLPVFVILFLYLTALIIHIYRARHKLRDAFAVDVWLGARKTVALLWELQAKIWHGYEIHGVEKLPASGPALVVYYHGAIPIDLYYVMAKVVLNQNRLLYAVADRFMFKIPGCGEELILHPKGKGSKHCEGIDPPSERVKDPPPPHGQEKDNVKDSPEETEPPSHESATAELEKKKEALREQLAKVKLESEVAALEDELKQAQAAMAARATITGKPLQGQQDKMVLGEGDITLQQLRENAALQHAVDTKYALPGAGKKRKDEGKPLSPEAFVYNLDSSEPKKYDELSLGEFMSGCMALLRSENLPRSELLGRLSVLQYCFDRLARYKWAHVRTFHAAAVSEAMSVPGVWSDWAHLKEKFFDGNKDNLKPADSGDGGTSTQTAPRICWGFNKNNCFLSTCRFDHCCRFCWERKSMKYKHAEADCERKRRETKQTRVQTAGSTA</sequence>
<reference evidence="3" key="1">
    <citation type="submission" date="2022-01" db="EMBL/GenBank/DDBJ databases">
        <authorList>
            <person name="Braso-Vives M."/>
        </authorList>
    </citation>
    <scope>NUCLEOTIDE SEQUENCE</scope>
</reference>
<organism evidence="3 4">
    <name type="scientific">Branchiostoma lanceolatum</name>
    <name type="common">Common lancelet</name>
    <name type="synonym">Amphioxus lanceolatum</name>
    <dbReference type="NCBI Taxonomy" id="7740"/>
    <lineage>
        <taxon>Eukaryota</taxon>
        <taxon>Metazoa</taxon>
        <taxon>Chordata</taxon>
        <taxon>Cephalochordata</taxon>
        <taxon>Leptocardii</taxon>
        <taxon>Amphioxiformes</taxon>
        <taxon>Branchiostomatidae</taxon>
        <taxon>Branchiostoma</taxon>
    </lineage>
</organism>
<protein>
    <submittedName>
        <fullName evidence="3">TMEM68 protein</fullName>
    </submittedName>
</protein>
<keyword evidence="4" id="KW-1185">Reference proteome</keyword>
<feature type="compositionally biased region" description="Basic and acidic residues" evidence="1">
    <location>
        <begin position="236"/>
        <end position="266"/>
    </location>
</feature>
<dbReference type="GO" id="GO:0016020">
    <property type="term" value="C:membrane"/>
    <property type="evidence" value="ECO:0007669"/>
    <property type="project" value="TreeGrafter"/>
</dbReference>
<keyword evidence="2" id="KW-0812">Transmembrane</keyword>
<evidence type="ECO:0000313" key="4">
    <source>
        <dbReference type="Proteomes" id="UP000838412"/>
    </source>
</evidence>
<name>A0A8J9ZIB6_BRALA</name>
<dbReference type="Proteomes" id="UP000838412">
    <property type="component" value="Chromosome 2"/>
</dbReference>
<evidence type="ECO:0000313" key="3">
    <source>
        <dbReference type="EMBL" id="CAH1255122.1"/>
    </source>
</evidence>
<dbReference type="PANTHER" id="PTHR22753">
    <property type="entry name" value="TRANSMEMBRANE PROTEIN 68"/>
    <property type="match status" value="1"/>
</dbReference>
<evidence type="ECO:0000256" key="2">
    <source>
        <dbReference type="SAM" id="Phobius"/>
    </source>
</evidence>
<dbReference type="EMBL" id="OV696687">
    <property type="protein sequence ID" value="CAH1255122.1"/>
    <property type="molecule type" value="Genomic_DNA"/>
</dbReference>
<evidence type="ECO:0000256" key="1">
    <source>
        <dbReference type="SAM" id="MobiDB-lite"/>
    </source>
</evidence>
<dbReference type="OrthoDB" id="44277at2759"/>
<proteinExistence type="predicted"/>
<dbReference type="AlphaFoldDB" id="A0A8J9ZIB6"/>
<keyword evidence="2" id="KW-0472">Membrane</keyword>
<dbReference type="PANTHER" id="PTHR22753:SF14">
    <property type="entry name" value="MONOACYLGLYCEROL_DIACYLGLYCEROL O-ACYLTRANSFERASE"/>
    <property type="match status" value="1"/>
</dbReference>
<feature type="region of interest" description="Disordered" evidence="1">
    <location>
        <begin position="231"/>
        <end position="282"/>
    </location>
</feature>